<gene>
    <name evidence="1" type="ORF">LDG_8243</name>
</gene>
<accession>G9ESG9</accession>
<evidence type="ECO:0000313" key="2">
    <source>
        <dbReference type="Proteomes" id="UP000002770"/>
    </source>
</evidence>
<proteinExistence type="predicted"/>
<name>G9ESG9_9GAMM</name>
<dbReference type="OrthoDB" id="5635939at2"/>
<dbReference type="eggNOG" id="ENOG5032FJ5">
    <property type="taxonomic scope" value="Bacteria"/>
</dbReference>
<evidence type="ECO:0000313" key="1">
    <source>
        <dbReference type="EMBL" id="EHL29950.1"/>
    </source>
</evidence>
<sequence>MENSRNEVVLHPDLLEVLFAFRSKVSSVFRDILGIHEIDHIAFTRINKNNQLLTLSSTPAMEFNLFSSSLWRYDKTYTPQWFQLGHQDYWQNLYCHTRYDELYYLKQIKHTYPIGLNLAAKIDEEYIIYSIASRRSCIHTRELFATQHDDFYKIGQYCSTRLNPLLNTCDHFSLHHLPMQVEYETSK</sequence>
<dbReference type="InParanoid" id="G9ESG9"/>
<keyword evidence="2" id="KW-1185">Reference proteome</keyword>
<dbReference type="HOGENOM" id="CLU_1561022_0_0_6"/>
<organism evidence="1 2">
    <name type="scientific">Legionella drancourtii LLAP12</name>
    <dbReference type="NCBI Taxonomy" id="658187"/>
    <lineage>
        <taxon>Bacteria</taxon>
        <taxon>Pseudomonadati</taxon>
        <taxon>Pseudomonadota</taxon>
        <taxon>Gammaproteobacteria</taxon>
        <taxon>Legionellales</taxon>
        <taxon>Legionellaceae</taxon>
        <taxon>Legionella</taxon>
    </lineage>
</organism>
<dbReference type="EMBL" id="JH413843">
    <property type="protein sequence ID" value="EHL29950.1"/>
    <property type="molecule type" value="Genomic_DNA"/>
</dbReference>
<reference evidence="1 2" key="1">
    <citation type="journal article" date="2011" name="BMC Genomics">
        <title>Insight into cross-talk between intra-amoebal pathogens.</title>
        <authorList>
            <person name="Gimenez G."/>
            <person name="Bertelli C."/>
            <person name="Moliner C."/>
            <person name="Robert C."/>
            <person name="Raoult D."/>
            <person name="Fournier P.E."/>
            <person name="Greub G."/>
        </authorList>
    </citation>
    <scope>NUCLEOTIDE SEQUENCE [LARGE SCALE GENOMIC DNA]</scope>
    <source>
        <strain evidence="1 2">LLAP12</strain>
    </source>
</reference>
<protein>
    <submittedName>
        <fullName evidence="1">Uncharacterized protein</fullName>
    </submittedName>
</protein>
<dbReference type="RefSeq" id="WP_006872125.1">
    <property type="nucleotide sequence ID" value="NZ_JH413843.1"/>
</dbReference>
<dbReference type="AlphaFoldDB" id="G9ESG9"/>
<dbReference type="STRING" id="658187.LDG_8243"/>
<dbReference type="Proteomes" id="UP000002770">
    <property type="component" value="Unassembled WGS sequence"/>
</dbReference>